<dbReference type="EMBL" id="JAEOAQ010000001">
    <property type="protein sequence ID" value="KAG5421130.1"/>
    <property type="molecule type" value="Genomic_DNA"/>
</dbReference>
<dbReference type="PANTHER" id="PTHR45881">
    <property type="entry name" value="CHECKPOINT SUPPRESSOR 1-LIKE, ISOFORM A-RELATED"/>
    <property type="match status" value="1"/>
</dbReference>
<dbReference type="InterPro" id="IPR036390">
    <property type="entry name" value="WH_DNA-bd_sf"/>
</dbReference>
<feature type="domain" description="Fork-head" evidence="8">
    <location>
        <begin position="203"/>
        <end position="296"/>
    </location>
</feature>
<feature type="compositionally biased region" description="Low complexity" evidence="7">
    <location>
        <begin position="27"/>
        <end position="53"/>
    </location>
</feature>
<evidence type="ECO:0000256" key="2">
    <source>
        <dbReference type="ARBA" id="ARBA00023015"/>
    </source>
</evidence>
<dbReference type="GO" id="GO:0005634">
    <property type="term" value="C:nucleus"/>
    <property type="evidence" value="ECO:0007669"/>
    <property type="project" value="UniProtKB-SubCell"/>
</dbReference>
<dbReference type="InterPro" id="IPR036388">
    <property type="entry name" value="WH-like_DNA-bd_sf"/>
</dbReference>
<evidence type="ECO:0000256" key="5">
    <source>
        <dbReference type="ARBA" id="ARBA00023242"/>
    </source>
</evidence>
<dbReference type="PROSITE" id="PS50039">
    <property type="entry name" value="FORK_HEAD_3"/>
    <property type="match status" value="1"/>
</dbReference>
<evidence type="ECO:0000256" key="1">
    <source>
        <dbReference type="ARBA" id="ARBA00004123"/>
    </source>
</evidence>
<reference evidence="9 10" key="1">
    <citation type="submission" date="2020-12" db="EMBL/GenBank/DDBJ databases">
        <title>Effect of drift, selection, and recombination on the evolution of hybrid genomes in Candida yeast pathogens.</title>
        <authorList>
            <person name="Mixao V."/>
            <person name="Ksiezopolska E."/>
            <person name="Saus E."/>
            <person name="Boekhout T."/>
            <person name="Gacser A."/>
            <person name="Gabaldon T."/>
        </authorList>
    </citation>
    <scope>NUCLEOTIDE SEQUENCE [LARGE SCALE GENOMIC DNA]</scope>
    <source>
        <strain evidence="9 10">BP57</strain>
    </source>
</reference>
<dbReference type="GO" id="GO:0000978">
    <property type="term" value="F:RNA polymerase II cis-regulatory region sequence-specific DNA binding"/>
    <property type="evidence" value="ECO:0007669"/>
    <property type="project" value="TreeGrafter"/>
</dbReference>
<keyword evidence="10" id="KW-1185">Reference proteome</keyword>
<evidence type="ECO:0000313" key="9">
    <source>
        <dbReference type="EMBL" id="KAG5421130.1"/>
    </source>
</evidence>
<dbReference type="GeneID" id="93648849"/>
<comment type="subcellular location">
    <subcellularLocation>
        <location evidence="1 6">Nucleus</location>
    </subcellularLocation>
</comment>
<comment type="caution">
    <text evidence="9">The sequence shown here is derived from an EMBL/GenBank/DDBJ whole genome shotgun (WGS) entry which is preliminary data.</text>
</comment>
<evidence type="ECO:0000256" key="7">
    <source>
        <dbReference type="SAM" id="MobiDB-lite"/>
    </source>
</evidence>
<feature type="region of interest" description="Disordered" evidence="7">
    <location>
        <begin position="27"/>
        <end position="80"/>
    </location>
</feature>
<dbReference type="Gene3D" id="1.10.10.10">
    <property type="entry name" value="Winged helix-like DNA-binding domain superfamily/Winged helix DNA-binding domain"/>
    <property type="match status" value="1"/>
</dbReference>
<feature type="region of interest" description="Disordered" evidence="7">
    <location>
        <begin position="675"/>
        <end position="694"/>
    </location>
</feature>
<feature type="region of interest" description="Disordered" evidence="7">
    <location>
        <begin position="118"/>
        <end position="196"/>
    </location>
</feature>
<feature type="compositionally biased region" description="Low complexity" evidence="7">
    <location>
        <begin position="172"/>
        <end position="193"/>
    </location>
</feature>
<organism evidence="9 10">
    <name type="scientific">Candida metapsilosis</name>
    <dbReference type="NCBI Taxonomy" id="273372"/>
    <lineage>
        <taxon>Eukaryota</taxon>
        <taxon>Fungi</taxon>
        <taxon>Dikarya</taxon>
        <taxon>Ascomycota</taxon>
        <taxon>Saccharomycotina</taxon>
        <taxon>Pichiomycetes</taxon>
        <taxon>Debaryomycetaceae</taxon>
        <taxon>Candida/Lodderomyces clade</taxon>
        <taxon>Candida</taxon>
    </lineage>
</organism>
<evidence type="ECO:0000313" key="10">
    <source>
        <dbReference type="Proteomes" id="UP000669133"/>
    </source>
</evidence>
<dbReference type="PROSITE" id="PS00658">
    <property type="entry name" value="FORK_HEAD_2"/>
    <property type="match status" value="1"/>
</dbReference>
<protein>
    <submittedName>
        <fullName evidence="9">HCM1</fullName>
    </submittedName>
</protein>
<dbReference type="SMART" id="SM00339">
    <property type="entry name" value="FH"/>
    <property type="match status" value="1"/>
</dbReference>
<dbReference type="Proteomes" id="UP000669133">
    <property type="component" value="Unassembled WGS sequence"/>
</dbReference>
<keyword evidence="5 6" id="KW-0539">Nucleus</keyword>
<dbReference type="InterPro" id="IPR030456">
    <property type="entry name" value="TF_fork_head_CS_2"/>
</dbReference>
<dbReference type="PANTHER" id="PTHR45881:SF1">
    <property type="entry name" value="FORK HEAD PROTEIN HOMOLOG 2"/>
    <property type="match status" value="1"/>
</dbReference>
<dbReference type="OrthoDB" id="5954824at2759"/>
<dbReference type="PRINTS" id="PR00053">
    <property type="entry name" value="FORKHEAD"/>
</dbReference>
<feature type="region of interest" description="Disordered" evidence="7">
    <location>
        <begin position="453"/>
        <end position="508"/>
    </location>
</feature>
<feature type="compositionally biased region" description="Polar residues" evidence="7">
    <location>
        <begin position="465"/>
        <end position="474"/>
    </location>
</feature>
<dbReference type="FunFam" id="1.10.10.10:FF:000260">
    <property type="entry name" value="Forkhead transcription factor (Sep1)"/>
    <property type="match status" value="1"/>
</dbReference>
<keyword evidence="2" id="KW-0805">Transcription regulation</keyword>
<name>A0A8H8DDN5_9ASCO</name>
<feature type="compositionally biased region" description="Acidic residues" evidence="7">
    <location>
        <begin position="413"/>
        <end position="425"/>
    </location>
</feature>
<gene>
    <name evidence="9" type="ORF">I9W82_000220</name>
</gene>
<dbReference type="Pfam" id="PF00250">
    <property type="entry name" value="Forkhead"/>
    <property type="match status" value="1"/>
</dbReference>
<dbReference type="RefSeq" id="XP_067550246.1">
    <property type="nucleotide sequence ID" value="XM_067691029.1"/>
</dbReference>
<feature type="region of interest" description="Disordered" evidence="7">
    <location>
        <begin position="329"/>
        <end position="371"/>
    </location>
</feature>
<evidence type="ECO:0000256" key="6">
    <source>
        <dbReference type="PROSITE-ProRule" id="PRU00089"/>
    </source>
</evidence>
<dbReference type="InterPro" id="IPR001766">
    <property type="entry name" value="Fork_head_dom"/>
</dbReference>
<keyword evidence="3 6" id="KW-0238">DNA-binding</keyword>
<feature type="region of interest" description="Disordered" evidence="7">
    <location>
        <begin position="401"/>
        <end position="427"/>
    </location>
</feature>
<evidence type="ECO:0000256" key="4">
    <source>
        <dbReference type="ARBA" id="ARBA00023163"/>
    </source>
</evidence>
<keyword evidence="4" id="KW-0804">Transcription</keyword>
<feature type="compositionally biased region" description="Low complexity" evidence="7">
    <location>
        <begin position="484"/>
        <end position="502"/>
    </location>
</feature>
<feature type="compositionally biased region" description="Polar residues" evidence="7">
    <location>
        <begin position="54"/>
        <end position="80"/>
    </location>
</feature>
<sequence>MSSSSSVTKDNPSDRLPLVESTNYCVTATGGSTTPLAATTTPTKLTKNKQLPTSLSNQTPPGTASINNNTSPTKRTNQGATFDAFGFNTPLRATHLDPKTILSSINYDSNIFNMQSTYLSPASSSPQHQQQLTQSKPESPLPFIEEPEQENGSPPNKKKRTKSIPSRDEQTETTNVTATASTSTSTSNNNNYNKPFSLYSQEKPPYSYATLIGIAILSQPEKRLTLSNIYQWISDTFKFYKKGDVGWQNSIRHNLSLNKAFVKAEKSKDGKGHYWRIKPGFEEQFLKSRSVKKSSYHEVMDQLNYATKMNEAMAAAAAAADAAATATTTTDTASQTSPPTTKDTNTTNNTSKKRKRKQPIMLMSSPTIPCKKASEEAHDLIVSEDNEDYYGEEDITILDPPIKKFKSQRNSSDESEEEEEEEGVEESLLRALGKSKSGNVQLSDLPWASNAPYSESPSKLPPISHLTNSVLSTPSRNSRKASRNDSSNSSSGSGSSTNGGNNIPQFHITESPEHPIYAGKNLTFTSSFSCNSNFELSPMRTSETGPLLEPVTPANNNAKVYGGHPQIAQLAQSQPSSVSSSTHLQHANSIFGSNSKQMFIFTRTPKSTTTPLRRTPTTNSIISYLEEYFSPLNDASHSQSQQPQQQQLSQLSQLSQLHYANNNLHIPASHPLHYIQTPPAASANRGGEASSSTTAGSVLMQSTLLSASTSSSSDSSVSASSHSKLSNVVASSSSSSSDKKKKTSDMNNNELVSVQSSPILKRAFNEKSKSRRLIQELEKLQRES</sequence>
<feature type="DNA-binding region" description="Fork-head" evidence="6">
    <location>
        <begin position="203"/>
        <end position="296"/>
    </location>
</feature>
<dbReference type="PROSITE" id="PS00657">
    <property type="entry name" value="FORK_HEAD_1"/>
    <property type="match status" value="1"/>
</dbReference>
<feature type="compositionally biased region" description="Low complexity" evidence="7">
    <location>
        <begin position="120"/>
        <end position="131"/>
    </location>
</feature>
<feature type="compositionally biased region" description="Low complexity" evidence="7">
    <location>
        <begin position="709"/>
        <end position="736"/>
    </location>
</feature>
<feature type="compositionally biased region" description="Polar residues" evidence="7">
    <location>
        <begin position="745"/>
        <end position="758"/>
    </location>
</feature>
<feature type="region of interest" description="Disordered" evidence="7">
    <location>
        <begin position="709"/>
        <end position="770"/>
    </location>
</feature>
<dbReference type="AlphaFoldDB" id="A0A8H8DDN5"/>
<evidence type="ECO:0000259" key="8">
    <source>
        <dbReference type="PROSITE" id="PS50039"/>
    </source>
</evidence>
<proteinExistence type="predicted"/>
<accession>A0A8H8DDN5</accession>
<feature type="compositionally biased region" description="Low complexity" evidence="7">
    <location>
        <begin position="329"/>
        <end position="350"/>
    </location>
</feature>
<dbReference type="SUPFAM" id="SSF46785">
    <property type="entry name" value="Winged helix' DNA-binding domain"/>
    <property type="match status" value="1"/>
</dbReference>
<evidence type="ECO:0000256" key="3">
    <source>
        <dbReference type="ARBA" id="ARBA00023125"/>
    </source>
</evidence>
<dbReference type="GO" id="GO:0001228">
    <property type="term" value="F:DNA-binding transcription activator activity, RNA polymerase II-specific"/>
    <property type="evidence" value="ECO:0007669"/>
    <property type="project" value="UniProtKB-ARBA"/>
</dbReference>
<dbReference type="InterPro" id="IPR018122">
    <property type="entry name" value="TF_fork_head_CS_1"/>
</dbReference>